<accession>A0A2S8SQ98</accession>
<evidence type="ECO:0000259" key="14">
    <source>
        <dbReference type="Pfam" id="PF00535"/>
    </source>
</evidence>
<comment type="caution">
    <text evidence="15">The sequence shown here is derived from an EMBL/GenBank/DDBJ whole genome shotgun (WGS) entry which is preliminary data.</text>
</comment>
<protein>
    <recommendedName>
        <fullName evidence="4">dolichyl-phosphate beta-glucosyltransferase</fullName>
        <ecNumber evidence="4">2.4.1.117</ecNumber>
    </recommendedName>
</protein>
<dbReference type="RefSeq" id="WP_106380847.1">
    <property type="nucleotide sequence ID" value="NZ_NIGF01000017.1"/>
</dbReference>
<evidence type="ECO:0000256" key="6">
    <source>
        <dbReference type="ARBA" id="ARBA00022679"/>
    </source>
</evidence>
<feature type="compositionally biased region" description="Polar residues" evidence="13">
    <location>
        <begin position="1"/>
        <end position="28"/>
    </location>
</feature>
<feature type="domain" description="Glycosyltransferase 2-like" evidence="14">
    <location>
        <begin position="46"/>
        <end position="222"/>
    </location>
</feature>
<evidence type="ECO:0000313" key="16">
    <source>
        <dbReference type="Proteomes" id="UP000237684"/>
    </source>
</evidence>
<comment type="similarity">
    <text evidence="3">Belongs to the glycosyltransferase 2 family.</text>
</comment>
<gene>
    <name evidence="15" type="ORF">B1R32_11712</name>
</gene>
<dbReference type="CDD" id="cd04188">
    <property type="entry name" value="DPG_synthase"/>
    <property type="match status" value="1"/>
</dbReference>
<dbReference type="EC" id="2.4.1.117" evidence="4"/>
<evidence type="ECO:0000256" key="13">
    <source>
        <dbReference type="SAM" id="MobiDB-lite"/>
    </source>
</evidence>
<dbReference type="GO" id="GO:0006487">
    <property type="term" value="P:protein N-linked glycosylation"/>
    <property type="evidence" value="ECO:0007669"/>
    <property type="project" value="TreeGrafter"/>
</dbReference>
<organism evidence="15 16">
    <name type="scientific">Abditibacterium utsteinense</name>
    <dbReference type="NCBI Taxonomy" id="1960156"/>
    <lineage>
        <taxon>Bacteria</taxon>
        <taxon>Pseudomonadati</taxon>
        <taxon>Abditibacteriota</taxon>
        <taxon>Abditibacteriia</taxon>
        <taxon>Abditibacteriales</taxon>
        <taxon>Abditibacteriaceae</taxon>
        <taxon>Abditibacterium</taxon>
    </lineage>
</organism>
<evidence type="ECO:0000256" key="1">
    <source>
        <dbReference type="ARBA" id="ARBA00004389"/>
    </source>
</evidence>
<dbReference type="AlphaFoldDB" id="A0A2S8SQ98"/>
<keyword evidence="16" id="KW-1185">Reference proteome</keyword>
<keyword evidence="8" id="KW-0256">Endoplasmic reticulum</keyword>
<dbReference type="OrthoDB" id="9810303at2"/>
<dbReference type="SUPFAM" id="SSF53448">
    <property type="entry name" value="Nucleotide-diphospho-sugar transferases"/>
    <property type="match status" value="1"/>
</dbReference>
<keyword evidence="11" id="KW-0472">Membrane</keyword>
<dbReference type="GO" id="GO:0004581">
    <property type="term" value="F:dolichyl-phosphate beta-glucosyltransferase activity"/>
    <property type="evidence" value="ECO:0007669"/>
    <property type="project" value="UniProtKB-EC"/>
</dbReference>
<sequence>MTSSGVPPTSISSDIASESPDAATQSGTPRARITAQPSRVVKCYLSILVPAYNEEKRLPATLETIADYLQKRDFSHELIVIDDGSRDKTREVVREFAASRPWVRLVQYDDEHGAALNRGKGFAVRAGVETAVGRDILFSDADLSTPIEEIEKLLPPISRGDCDISIASRALPGSNLAKHQPAHRELMGRTFNKIVQKMAVPGILDTQCGFKAFRGDVAKRLFKISQIDGFGFDPEILFLANKFGYKIRELPVTWRHCDNSRVNPMTAPIAMLRELFEIRWNDARGLYDEI</sequence>
<comment type="pathway">
    <text evidence="2">Protein modification; protein glycosylation.</text>
</comment>
<keyword evidence="6 15" id="KW-0808">Transferase</keyword>
<keyword evidence="10" id="KW-1133">Transmembrane helix</keyword>
<dbReference type="EMBL" id="NIGF01000017">
    <property type="protein sequence ID" value="PQV62970.1"/>
    <property type="molecule type" value="Genomic_DNA"/>
</dbReference>
<proteinExistence type="inferred from homology"/>
<evidence type="ECO:0000256" key="12">
    <source>
        <dbReference type="ARBA" id="ARBA00045097"/>
    </source>
</evidence>
<evidence type="ECO:0000256" key="8">
    <source>
        <dbReference type="ARBA" id="ARBA00022824"/>
    </source>
</evidence>
<evidence type="ECO:0000256" key="4">
    <source>
        <dbReference type="ARBA" id="ARBA00012583"/>
    </source>
</evidence>
<dbReference type="Gene3D" id="3.90.550.10">
    <property type="entry name" value="Spore Coat Polysaccharide Biosynthesis Protein SpsA, Chain A"/>
    <property type="match status" value="1"/>
</dbReference>
<feature type="region of interest" description="Disordered" evidence="13">
    <location>
        <begin position="1"/>
        <end position="32"/>
    </location>
</feature>
<dbReference type="Pfam" id="PF00535">
    <property type="entry name" value="Glycos_transf_2"/>
    <property type="match status" value="1"/>
</dbReference>
<keyword evidence="9" id="KW-0735">Signal-anchor</keyword>
<reference evidence="15 16" key="1">
    <citation type="journal article" date="2018" name="Syst. Appl. Microbiol.">
        <title>Abditibacterium utsteinense sp. nov., the first cultivated member of candidate phylum FBP, isolated from ice-free Antarctic soil samples.</title>
        <authorList>
            <person name="Tahon G."/>
            <person name="Tytgat B."/>
            <person name="Lebbe L."/>
            <person name="Carlier A."/>
            <person name="Willems A."/>
        </authorList>
    </citation>
    <scope>NUCLEOTIDE SEQUENCE [LARGE SCALE GENOMIC DNA]</scope>
    <source>
        <strain evidence="15 16">LMG 29911</strain>
    </source>
</reference>
<dbReference type="InterPro" id="IPR001173">
    <property type="entry name" value="Glyco_trans_2-like"/>
</dbReference>
<dbReference type="PANTHER" id="PTHR10859">
    <property type="entry name" value="GLYCOSYL TRANSFERASE"/>
    <property type="match status" value="1"/>
</dbReference>
<dbReference type="InterPro" id="IPR029044">
    <property type="entry name" value="Nucleotide-diphossugar_trans"/>
</dbReference>
<dbReference type="InterPro" id="IPR035518">
    <property type="entry name" value="DPG_synthase"/>
</dbReference>
<evidence type="ECO:0000256" key="7">
    <source>
        <dbReference type="ARBA" id="ARBA00022692"/>
    </source>
</evidence>
<evidence type="ECO:0000256" key="3">
    <source>
        <dbReference type="ARBA" id="ARBA00006739"/>
    </source>
</evidence>
<evidence type="ECO:0000256" key="9">
    <source>
        <dbReference type="ARBA" id="ARBA00022968"/>
    </source>
</evidence>
<keyword evidence="5" id="KW-0328">Glycosyltransferase</keyword>
<keyword evidence="7" id="KW-0812">Transmembrane</keyword>
<evidence type="ECO:0000256" key="2">
    <source>
        <dbReference type="ARBA" id="ARBA00004922"/>
    </source>
</evidence>
<name>A0A2S8SQ98_9BACT</name>
<evidence type="ECO:0000256" key="5">
    <source>
        <dbReference type="ARBA" id="ARBA00022676"/>
    </source>
</evidence>
<evidence type="ECO:0000313" key="15">
    <source>
        <dbReference type="EMBL" id="PQV62970.1"/>
    </source>
</evidence>
<comment type="subcellular location">
    <subcellularLocation>
        <location evidence="1">Endoplasmic reticulum membrane</location>
        <topology evidence="1">Single-pass membrane protein</topology>
    </subcellularLocation>
</comment>
<dbReference type="PANTHER" id="PTHR10859:SF91">
    <property type="entry name" value="DOLICHYL-PHOSPHATE BETA-GLUCOSYLTRANSFERASE"/>
    <property type="match status" value="1"/>
</dbReference>
<dbReference type="Proteomes" id="UP000237684">
    <property type="component" value="Unassembled WGS sequence"/>
</dbReference>
<evidence type="ECO:0000256" key="10">
    <source>
        <dbReference type="ARBA" id="ARBA00022989"/>
    </source>
</evidence>
<evidence type="ECO:0000256" key="11">
    <source>
        <dbReference type="ARBA" id="ARBA00023136"/>
    </source>
</evidence>
<comment type="catalytic activity">
    <reaction evidence="12">
        <text>a di-trans,poly-cis-dolichyl phosphate + UDP-alpha-D-glucose = a di-trans,poly-cis-dolichyl beta-D-glucosyl phosphate + UDP</text>
        <dbReference type="Rhea" id="RHEA:15401"/>
        <dbReference type="Rhea" id="RHEA-COMP:19498"/>
        <dbReference type="Rhea" id="RHEA-COMP:19502"/>
        <dbReference type="ChEBI" id="CHEBI:57525"/>
        <dbReference type="ChEBI" id="CHEBI:57683"/>
        <dbReference type="ChEBI" id="CHEBI:58223"/>
        <dbReference type="ChEBI" id="CHEBI:58885"/>
        <dbReference type="EC" id="2.4.1.117"/>
    </reaction>
    <physiologicalReaction direction="left-to-right" evidence="12">
        <dbReference type="Rhea" id="RHEA:15402"/>
    </physiologicalReaction>
</comment>
<dbReference type="FunCoup" id="A0A2S8SQ98">
    <property type="interactions" value="389"/>
</dbReference>
<dbReference type="InParanoid" id="A0A2S8SQ98"/>